<keyword evidence="3" id="KW-1185">Reference proteome</keyword>
<gene>
    <name evidence="2" type="ORF">OK345_01440</name>
</gene>
<protein>
    <submittedName>
        <fullName evidence="2">DUF445 family protein</fullName>
    </submittedName>
</protein>
<feature type="transmembrane region" description="Helical" evidence="1">
    <location>
        <begin position="47"/>
        <end position="73"/>
    </location>
</feature>
<evidence type="ECO:0000313" key="3">
    <source>
        <dbReference type="Proteomes" id="UP001209922"/>
    </source>
</evidence>
<keyword evidence="1" id="KW-0472">Membrane</keyword>
<dbReference type="PANTHER" id="PTHR38442">
    <property type="entry name" value="INNER MEMBRANE PROTEIN-RELATED"/>
    <property type="match status" value="1"/>
</dbReference>
<dbReference type="EMBL" id="JAPCHY010000001">
    <property type="protein sequence ID" value="MCW4471172.1"/>
    <property type="molecule type" value="Genomic_DNA"/>
</dbReference>
<comment type="caution">
    <text evidence="2">The sequence shown here is derived from an EMBL/GenBank/DDBJ whole genome shotgun (WGS) entry which is preliminary data.</text>
</comment>
<dbReference type="Proteomes" id="UP001209922">
    <property type="component" value="Unassembled WGS sequence"/>
</dbReference>
<evidence type="ECO:0000256" key="1">
    <source>
        <dbReference type="SAM" id="Phobius"/>
    </source>
</evidence>
<keyword evidence="1" id="KW-1133">Transmembrane helix</keyword>
<sequence>MDLPADPSASVDPRRAQLRRLKLTALAMLAAMLAGFVVSHLNGERGLWAWVAAFCEAAAVGALADWFAVVALFRRPLGLPIPHTAIIPRSKARIADSLAVFVRDHFLEPQALLAKLKVFDPATRMGQWLAQPQQSKMLADMARGWAMQALDLLDEAAVRRAIQTFVVEQLRKWNAAGTAGELLGLLTADNRHQRVLDEGLRRIGDWLGNESVKQRASALIVRYIRKEWPKLASTVDWVKPIDEIGDTLAERLARAALEELQEVLSEPGHPLRQDYAQWLGDYIQRLRHDPDLAARVDRIKQQVIEHPAVQDYVQGLWQRIHDALREDLSRPDSVLAAHLERSLVALGHSLERDPALRDALNQHMLAGAEKLTLRLRSGVTDHIAQTVKGWDERKLVEQLELSVGRDLQYIRFNGTLVGGLIGLLLHALTGWLRF</sequence>
<feature type="transmembrane region" description="Helical" evidence="1">
    <location>
        <begin position="21"/>
        <end position="41"/>
    </location>
</feature>
<proteinExistence type="predicted"/>
<name>A0ABT3JRQ7_9XANT</name>
<organism evidence="2 3">
    <name type="scientific">Xanthomonas chitinilytica</name>
    <dbReference type="NCBI Taxonomy" id="2989819"/>
    <lineage>
        <taxon>Bacteria</taxon>
        <taxon>Pseudomonadati</taxon>
        <taxon>Pseudomonadota</taxon>
        <taxon>Gammaproteobacteria</taxon>
        <taxon>Lysobacterales</taxon>
        <taxon>Lysobacteraceae</taxon>
        <taxon>Xanthomonas</taxon>
    </lineage>
</organism>
<dbReference type="PANTHER" id="PTHR38442:SF1">
    <property type="entry name" value="INNER MEMBRANE PROTEIN"/>
    <property type="match status" value="1"/>
</dbReference>
<dbReference type="RefSeq" id="WP_265126115.1">
    <property type="nucleotide sequence ID" value="NZ_JAPCHY010000001.1"/>
</dbReference>
<evidence type="ECO:0000313" key="2">
    <source>
        <dbReference type="EMBL" id="MCW4471172.1"/>
    </source>
</evidence>
<accession>A0ABT3JRQ7</accession>
<dbReference type="Pfam" id="PF04286">
    <property type="entry name" value="DUF445"/>
    <property type="match status" value="1"/>
</dbReference>
<keyword evidence="1" id="KW-0812">Transmembrane</keyword>
<reference evidence="2 3" key="1">
    <citation type="submission" date="2022-10" db="EMBL/GenBank/DDBJ databases">
        <title>Xanthomonas sp. H13-6.</title>
        <authorList>
            <person name="Liu X."/>
            <person name="Deng Z."/>
            <person name="Jiang Y."/>
            <person name="Yu T."/>
            <person name="Ai J."/>
        </authorList>
    </citation>
    <scope>NUCLEOTIDE SEQUENCE [LARGE SCALE GENOMIC DNA]</scope>
    <source>
        <strain evidence="2 3">H13-6</strain>
    </source>
</reference>
<dbReference type="InterPro" id="IPR007383">
    <property type="entry name" value="DUF445"/>
</dbReference>